<gene>
    <name evidence="2" type="ORF">BAE44_0007219</name>
</gene>
<feature type="non-terminal residue" evidence="2">
    <location>
        <position position="1"/>
    </location>
</feature>
<evidence type="ECO:0000259" key="1">
    <source>
        <dbReference type="Pfam" id="PF14303"/>
    </source>
</evidence>
<accession>A0A1E5W2Y3</accession>
<name>A0A1E5W2Y3_9POAL</name>
<dbReference type="InterPro" id="IPR029466">
    <property type="entry name" value="NAM-associated_C"/>
</dbReference>
<dbReference type="OrthoDB" id="696578at2759"/>
<evidence type="ECO:0000313" key="2">
    <source>
        <dbReference type="EMBL" id="OEL31762.1"/>
    </source>
</evidence>
<dbReference type="EMBL" id="LWDX02022722">
    <property type="protein sequence ID" value="OEL31762.1"/>
    <property type="molecule type" value="Genomic_DNA"/>
</dbReference>
<comment type="caution">
    <text evidence="2">The sequence shown here is derived from an EMBL/GenBank/DDBJ whole genome shotgun (WGS) entry which is preliminary data.</text>
</comment>
<proteinExistence type="predicted"/>
<protein>
    <recommendedName>
        <fullName evidence="1">No apical meristem-associated C-terminal domain-containing protein</fullName>
    </recommendedName>
</protein>
<keyword evidence="3" id="KW-1185">Reference proteome</keyword>
<dbReference type="AlphaFoldDB" id="A0A1E5W2Y3"/>
<reference evidence="2 3" key="1">
    <citation type="submission" date="2016-09" db="EMBL/GenBank/DDBJ databases">
        <title>The draft genome of Dichanthelium oligosanthes: A C3 panicoid grass species.</title>
        <authorList>
            <person name="Studer A.J."/>
            <person name="Schnable J.C."/>
            <person name="Brutnell T.P."/>
        </authorList>
    </citation>
    <scope>NUCLEOTIDE SEQUENCE [LARGE SCALE GENOMIC DNA]</scope>
    <source>
        <strain evidence="3">cv. Kellogg 1175</strain>
        <tissue evidence="2">Leaf</tissue>
    </source>
</reference>
<sequence>LRKRLEDEKVMNMDLSSMSDRQRQYYDRLQDEIIARRFGSK</sequence>
<dbReference type="Proteomes" id="UP000095767">
    <property type="component" value="Unassembled WGS sequence"/>
</dbReference>
<dbReference type="Pfam" id="PF14303">
    <property type="entry name" value="NAM-associated"/>
    <property type="match status" value="1"/>
</dbReference>
<evidence type="ECO:0000313" key="3">
    <source>
        <dbReference type="Proteomes" id="UP000095767"/>
    </source>
</evidence>
<organism evidence="2 3">
    <name type="scientific">Dichanthelium oligosanthes</name>
    <dbReference type="NCBI Taxonomy" id="888268"/>
    <lineage>
        <taxon>Eukaryota</taxon>
        <taxon>Viridiplantae</taxon>
        <taxon>Streptophyta</taxon>
        <taxon>Embryophyta</taxon>
        <taxon>Tracheophyta</taxon>
        <taxon>Spermatophyta</taxon>
        <taxon>Magnoliopsida</taxon>
        <taxon>Liliopsida</taxon>
        <taxon>Poales</taxon>
        <taxon>Poaceae</taxon>
        <taxon>PACMAD clade</taxon>
        <taxon>Panicoideae</taxon>
        <taxon>Panicodae</taxon>
        <taxon>Paniceae</taxon>
        <taxon>Dichantheliinae</taxon>
        <taxon>Dichanthelium</taxon>
    </lineage>
</organism>
<feature type="domain" description="No apical meristem-associated C-terminal" evidence="1">
    <location>
        <begin position="3"/>
        <end position="33"/>
    </location>
</feature>